<dbReference type="GO" id="GO:0000155">
    <property type="term" value="F:phosphorelay sensor kinase activity"/>
    <property type="evidence" value="ECO:0007669"/>
    <property type="project" value="InterPro"/>
</dbReference>
<dbReference type="PRINTS" id="PR00344">
    <property type="entry name" value="BCTRLSENSOR"/>
</dbReference>
<dbReference type="SUPFAM" id="SSF47384">
    <property type="entry name" value="Homodimeric domain of signal transducing histidine kinase"/>
    <property type="match status" value="1"/>
</dbReference>
<protein>
    <recommendedName>
        <fullName evidence="2">histidine kinase</fullName>
        <ecNumber evidence="2">2.7.13.3</ecNumber>
    </recommendedName>
</protein>
<dbReference type="PANTHER" id="PTHR43047:SF72">
    <property type="entry name" value="OSMOSENSING HISTIDINE PROTEIN KINASE SLN1"/>
    <property type="match status" value="1"/>
</dbReference>
<dbReference type="GO" id="GO:0009927">
    <property type="term" value="F:histidine phosphotransfer kinase activity"/>
    <property type="evidence" value="ECO:0007669"/>
    <property type="project" value="TreeGrafter"/>
</dbReference>
<dbReference type="Gene3D" id="3.30.450.20">
    <property type="entry name" value="PAS domain"/>
    <property type="match status" value="1"/>
</dbReference>
<dbReference type="Pfam" id="PF12860">
    <property type="entry name" value="PAS_7"/>
    <property type="match status" value="1"/>
</dbReference>
<evidence type="ECO:0000313" key="10">
    <source>
        <dbReference type="EMBL" id="SHG88029.1"/>
    </source>
</evidence>
<evidence type="ECO:0000256" key="1">
    <source>
        <dbReference type="ARBA" id="ARBA00000085"/>
    </source>
</evidence>
<evidence type="ECO:0000256" key="6">
    <source>
        <dbReference type="ARBA" id="ARBA00023012"/>
    </source>
</evidence>
<dbReference type="EC" id="2.7.13.3" evidence="2"/>
<name>A0A1M5NFQ3_9RHOB</name>
<dbReference type="SMART" id="SM01079">
    <property type="entry name" value="CHASE"/>
    <property type="match status" value="1"/>
</dbReference>
<keyword evidence="11" id="KW-1185">Reference proteome</keyword>
<dbReference type="InterPro" id="IPR006189">
    <property type="entry name" value="CHASE_dom"/>
</dbReference>
<dbReference type="SMART" id="SM00387">
    <property type="entry name" value="HATPase_c"/>
    <property type="match status" value="1"/>
</dbReference>
<dbReference type="Pfam" id="PF00512">
    <property type="entry name" value="HisKA"/>
    <property type="match status" value="1"/>
</dbReference>
<dbReference type="GO" id="GO:0005886">
    <property type="term" value="C:plasma membrane"/>
    <property type="evidence" value="ECO:0007669"/>
    <property type="project" value="TreeGrafter"/>
</dbReference>
<evidence type="ECO:0000256" key="2">
    <source>
        <dbReference type="ARBA" id="ARBA00012438"/>
    </source>
</evidence>
<dbReference type="InterPro" id="IPR003594">
    <property type="entry name" value="HATPase_dom"/>
</dbReference>
<dbReference type="Gene3D" id="1.10.287.130">
    <property type="match status" value="1"/>
</dbReference>
<reference evidence="11" key="1">
    <citation type="submission" date="2016-11" db="EMBL/GenBank/DDBJ databases">
        <authorList>
            <person name="Varghese N."/>
            <person name="Submissions S."/>
        </authorList>
    </citation>
    <scope>NUCLEOTIDE SEQUENCE [LARGE SCALE GENOMIC DNA]</scope>
    <source>
        <strain evidence="11">DSM 28223</strain>
    </source>
</reference>
<keyword evidence="7" id="KW-0812">Transmembrane</keyword>
<dbReference type="InterPro" id="IPR004358">
    <property type="entry name" value="Sig_transdc_His_kin-like_C"/>
</dbReference>
<dbReference type="SUPFAM" id="SSF55874">
    <property type="entry name" value="ATPase domain of HSP90 chaperone/DNA topoisomerase II/histidine kinase"/>
    <property type="match status" value="1"/>
</dbReference>
<dbReference type="Pfam" id="PF02518">
    <property type="entry name" value="HATPase_c"/>
    <property type="match status" value="1"/>
</dbReference>
<feature type="domain" description="CHASE" evidence="9">
    <location>
        <begin position="109"/>
        <end position="199"/>
    </location>
</feature>
<dbReference type="InterPro" id="IPR036097">
    <property type="entry name" value="HisK_dim/P_sf"/>
</dbReference>
<dbReference type="SUPFAM" id="SSF55785">
    <property type="entry name" value="PYP-like sensor domain (PAS domain)"/>
    <property type="match status" value="1"/>
</dbReference>
<dbReference type="CDD" id="cd16922">
    <property type="entry name" value="HATPase_EvgS-ArcB-TorS-like"/>
    <property type="match status" value="1"/>
</dbReference>
<evidence type="ECO:0000259" key="9">
    <source>
        <dbReference type="PROSITE" id="PS50839"/>
    </source>
</evidence>
<keyword evidence="4" id="KW-0808">Transferase</keyword>
<dbReference type="InterPro" id="IPR035965">
    <property type="entry name" value="PAS-like_dom_sf"/>
</dbReference>
<dbReference type="InterPro" id="IPR036890">
    <property type="entry name" value="HATPase_C_sf"/>
</dbReference>
<dbReference type="PROSITE" id="PS50109">
    <property type="entry name" value="HIS_KIN"/>
    <property type="match status" value="1"/>
</dbReference>
<feature type="transmembrane region" description="Helical" evidence="7">
    <location>
        <begin position="268"/>
        <end position="288"/>
    </location>
</feature>
<dbReference type="AlphaFoldDB" id="A0A1M5NFQ3"/>
<dbReference type="CDD" id="cd00082">
    <property type="entry name" value="HisKA"/>
    <property type="match status" value="1"/>
</dbReference>
<dbReference type="Proteomes" id="UP000184211">
    <property type="component" value="Unassembled WGS sequence"/>
</dbReference>
<comment type="catalytic activity">
    <reaction evidence="1">
        <text>ATP + protein L-histidine = ADP + protein N-phospho-L-histidine.</text>
        <dbReference type="EC" id="2.7.13.3"/>
    </reaction>
</comment>
<gene>
    <name evidence="10" type="ORF">SAMN04488044_1518</name>
</gene>
<dbReference type="SMART" id="SM00388">
    <property type="entry name" value="HisKA"/>
    <property type="match status" value="1"/>
</dbReference>
<dbReference type="STRING" id="870908.SAMN04488044_1518"/>
<dbReference type="EMBL" id="FQWM01000002">
    <property type="protein sequence ID" value="SHG88029.1"/>
    <property type="molecule type" value="Genomic_DNA"/>
</dbReference>
<evidence type="ECO:0000256" key="7">
    <source>
        <dbReference type="SAM" id="Phobius"/>
    </source>
</evidence>
<dbReference type="FunFam" id="3.30.565.10:FF:000010">
    <property type="entry name" value="Sensor histidine kinase RcsC"/>
    <property type="match status" value="1"/>
</dbReference>
<dbReference type="RefSeq" id="WP_165610491.1">
    <property type="nucleotide sequence ID" value="NZ_FQWM01000002.1"/>
</dbReference>
<accession>A0A1M5NFQ3</accession>
<evidence type="ECO:0000256" key="4">
    <source>
        <dbReference type="ARBA" id="ARBA00022679"/>
    </source>
</evidence>
<evidence type="ECO:0000256" key="3">
    <source>
        <dbReference type="ARBA" id="ARBA00022553"/>
    </source>
</evidence>
<keyword evidence="6" id="KW-0902">Two-component regulatory system</keyword>
<keyword evidence="7" id="KW-1133">Transmembrane helix</keyword>
<dbReference type="PROSITE" id="PS50839">
    <property type="entry name" value="CHASE"/>
    <property type="match status" value="1"/>
</dbReference>
<dbReference type="InterPro" id="IPR005467">
    <property type="entry name" value="His_kinase_dom"/>
</dbReference>
<evidence type="ECO:0000259" key="8">
    <source>
        <dbReference type="PROSITE" id="PS50109"/>
    </source>
</evidence>
<sequence>MNRLRGRWAWAASYFMAAAVIILITATTWVLYEREARIVEIEKMRASVKSEIDMIAQGIENAILRDSLAIDALATHISLHPDVDKEEFRAFARRTFSHIPEFKLVALAPDLVVADVFPFEGNQAVIGSNYNEIPAQLAAVKRAMAADNVVIAGPVDLIQGGQALIARRAVKTTDFGAFGPRDWGIVSMVIDLDTILENVGAYDVDFDLALRGKDGLGSGGGIIRGSPSLFAHDPVTVDVDLPYGSWFIGAVPKDGWTVSHVTFLSPRLGFLLSAMALIILVWGVMRLVQLRMRADAKLTAAMNSINDGFAYYDRDDRLVLCNTKYKEMYSLSAEAMVPGATFEEIIRFGIEHKQYSEAIGRESQFLRERLAAHKAGGVNIEQQLDDGRWLKIVEAKTPDGGTVGFRVDITELKNARDEAEAANRAKSEFLDVMSHELRTPLTVVLGGTPFLCRPELLPAATKLFSTLEAKGAEAEDIKLEVEALLASLKSLAGKVDRSAKHLLTLINDVLDFSKIEAGRMDLSQEPINLAHLVEDLIEEFSLKAESKSLYLESEVGDIFVEADELRLRQVFINILGNAFKFTDEGGIRISADDRGARVHVTVSDTGCGIPAAHLNQVFNKFSQVDSSSTRKAGGTGLGMAITKKIVEMHGGDIWVESEEGAGSSFTFTLQRADAKRVANDEPAQIPKRA</sequence>
<keyword evidence="5" id="KW-0418">Kinase</keyword>
<feature type="domain" description="Histidine kinase" evidence="8">
    <location>
        <begin position="432"/>
        <end position="673"/>
    </location>
</feature>
<dbReference type="Gene3D" id="3.30.565.10">
    <property type="entry name" value="Histidine kinase-like ATPase, C-terminal domain"/>
    <property type="match status" value="1"/>
</dbReference>
<proteinExistence type="predicted"/>
<keyword evidence="7" id="KW-0472">Membrane</keyword>
<feature type="transmembrane region" description="Helical" evidence="7">
    <location>
        <begin position="12"/>
        <end position="32"/>
    </location>
</feature>
<keyword evidence="3" id="KW-0597">Phosphoprotein</keyword>
<dbReference type="PANTHER" id="PTHR43047">
    <property type="entry name" value="TWO-COMPONENT HISTIDINE PROTEIN KINASE"/>
    <property type="match status" value="1"/>
</dbReference>
<dbReference type="Pfam" id="PF03924">
    <property type="entry name" value="CHASE"/>
    <property type="match status" value="1"/>
</dbReference>
<organism evidence="10 11">
    <name type="scientific">Cognatishimia maritima</name>
    <dbReference type="NCBI Taxonomy" id="870908"/>
    <lineage>
        <taxon>Bacteria</taxon>
        <taxon>Pseudomonadati</taxon>
        <taxon>Pseudomonadota</taxon>
        <taxon>Alphaproteobacteria</taxon>
        <taxon>Rhodobacterales</taxon>
        <taxon>Paracoccaceae</taxon>
        <taxon>Cognatishimia</taxon>
    </lineage>
</organism>
<evidence type="ECO:0000313" key="11">
    <source>
        <dbReference type="Proteomes" id="UP000184211"/>
    </source>
</evidence>
<evidence type="ECO:0000256" key="5">
    <source>
        <dbReference type="ARBA" id="ARBA00022777"/>
    </source>
</evidence>
<dbReference type="InterPro" id="IPR003661">
    <property type="entry name" value="HisK_dim/P_dom"/>
</dbReference>